<gene>
    <name evidence="1" type="ORF">PENTCL1PPCAC_9420</name>
</gene>
<sequence>CEMQIQFHIECSLSWIGLTCYLYCDFLSSAITKHDSLRFKMVHKRLDDTNLFLLTDNLQNERQQLQSICLHSRKQGSRSNQI</sequence>
<dbReference type="Proteomes" id="UP001432027">
    <property type="component" value="Unassembled WGS sequence"/>
</dbReference>
<evidence type="ECO:0000313" key="1">
    <source>
        <dbReference type="EMBL" id="GMS87245.1"/>
    </source>
</evidence>
<evidence type="ECO:0000313" key="2">
    <source>
        <dbReference type="Proteomes" id="UP001432027"/>
    </source>
</evidence>
<comment type="caution">
    <text evidence="1">The sequence shown here is derived from an EMBL/GenBank/DDBJ whole genome shotgun (WGS) entry which is preliminary data.</text>
</comment>
<reference evidence="1" key="1">
    <citation type="submission" date="2023-10" db="EMBL/GenBank/DDBJ databases">
        <title>Genome assembly of Pristionchus species.</title>
        <authorList>
            <person name="Yoshida K."/>
            <person name="Sommer R.J."/>
        </authorList>
    </citation>
    <scope>NUCLEOTIDE SEQUENCE</scope>
    <source>
        <strain evidence="1">RS0144</strain>
    </source>
</reference>
<keyword evidence="2" id="KW-1185">Reference proteome</keyword>
<accession>A0AAV5SVU8</accession>
<name>A0AAV5SVU8_9BILA</name>
<organism evidence="1 2">
    <name type="scientific">Pristionchus entomophagus</name>
    <dbReference type="NCBI Taxonomy" id="358040"/>
    <lineage>
        <taxon>Eukaryota</taxon>
        <taxon>Metazoa</taxon>
        <taxon>Ecdysozoa</taxon>
        <taxon>Nematoda</taxon>
        <taxon>Chromadorea</taxon>
        <taxon>Rhabditida</taxon>
        <taxon>Rhabditina</taxon>
        <taxon>Diplogasteromorpha</taxon>
        <taxon>Diplogasteroidea</taxon>
        <taxon>Neodiplogasteridae</taxon>
        <taxon>Pristionchus</taxon>
    </lineage>
</organism>
<feature type="non-terminal residue" evidence="1">
    <location>
        <position position="82"/>
    </location>
</feature>
<feature type="non-terminal residue" evidence="1">
    <location>
        <position position="1"/>
    </location>
</feature>
<dbReference type="EMBL" id="BTSX01000003">
    <property type="protein sequence ID" value="GMS87245.1"/>
    <property type="molecule type" value="Genomic_DNA"/>
</dbReference>
<proteinExistence type="predicted"/>
<dbReference type="AlphaFoldDB" id="A0AAV5SVU8"/>
<protein>
    <submittedName>
        <fullName evidence="1">Uncharacterized protein</fullName>
    </submittedName>
</protein>